<name>A0A9X2JGU2_9BACT</name>
<keyword evidence="1" id="KW-0732">Signal</keyword>
<evidence type="ECO:0000313" key="2">
    <source>
        <dbReference type="EMBL" id="MCO6043933.1"/>
    </source>
</evidence>
<gene>
    <name evidence="2" type="ORF">NG895_08440</name>
</gene>
<dbReference type="InterPro" id="IPR047698">
    <property type="entry name" value="ArsF-like"/>
</dbReference>
<evidence type="ECO:0000313" key="3">
    <source>
        <dbReference type="Proteomes" id="UP001155241"/>
    </source>
</evidence>
<dbReference type="InterPro" id="IPR036249">
    <property type="entry name" value="Thioredoxin-like_sf"/>
</dbReference>
<dbReference type="AlphaFoldDB" id="A0A9X2JGU2"/>
<evidence type="ECO:0000256" key="1">
    <source>
        <dbReference type="SAM" id="SignalP"/>
    </source>
</evidence>
<keyword evidence="3" id="KW-1185">Reference proteome</keyword>
<feature type="signal peptide" evidence="1">
    <location>
        <begin position="1"/>
        <end position="23"/>
    </location>
</feature>
<protein>
    <submittedName>
        <fullName evidence="2">Nitrophenyl compound nitroreductase subunit ArsF family protein</fullName>
    </submittedName>
</protein>
<reference evidence="2" key="1">
    <citation type="submission" date="2022-06" db="EMBL/GenBank/DDBJ databases">
        <title>Aeoliella straminimaris, a novel planctomycete from sediments.</title>
        <authorList>
            <person name="Vitorino I.R."/>
            <person name="Lage O.M."/>
        </authorList>
    </citation>
    <scope>NUCLEOTIDE SEQUENCE</scope>
    <source>
        <strain evidence="2">ICT_H6.2</strain>
    </source>
</reference>
<dbReference type="Proteomes" id="UP001155241">
    <property type="component" value="Unassembled WGS sequence"/>
</dbReference>
<dbReference type="NCBIfam" id="NF040494">
    <property type="entry name" value="nitrored_ArsF"/>
    <property type="match status" value="1"/>
</dbReference>
<dbReference type="SUPFAM" id="SSF52833">
    <property type="entry name" value="Thioredoxin-like"/>
    <property type="match status" value="1"/>
</dbReference>
<comment type="caution">
    <text evidence="2">The sequence shown here is derived from an EMBL/GenBank/DDBJ whole genome shotgun (WGS) entry which is preliminary data.</text>
</comment>
<accession>A0A9X2JGU2</accession>
<dbReference type="EMBL" id="JAMXLR010000026">
    <property type="protein sequence ID" value="MCO6043933.1"/>
    <property type="molecule type" value="Genomic_DNA"/>
</dbReference>
<dbReference type="Gene3D" id="3.40.30.10">
    <property type="entry name" value="Glutaredoxin"/>
    <property type="match status" value="1"/>
</dbReference>
<feature type="chain" id="PRO_5040756112" evidence="1">
    <location>
        <begin position="24"/>
        <end position="156"/>
    </location>
</feature>
<proteinExistence type="predicted"/>
<dbReference type="RefSeq" id="WP_252852034.1">
    <property type="nucleotide sequence ID" value="NZ_JAMXLR010000026.1"/>
</dbReference>
<sequence length="156" mass="17329">MTTATIISAVLVLSSVVATPNSAPETERPQPADHQVVAIYFHRTQRCPTCKRIGTLSQEAVTKGFAKEAKSGVVDFQLVDFQNKKNTKLAETYGIQSPTLVLLNRFEGETVCWTKMPKVWQLVGKPAAFRAYVQEGVALYLKQTRKDAEKSAEKKQ</sequence>
<organism evidence="2 3">
    <name type="scientific">Aeoliella straminimaris</name>
    <dbReference type="NCBI Taxonomy" id="2954799"/>
    <lineage>
        <taxon>Bacteria</taxon>
        <taxon>Pseudomonadati</taxon>
        <taxon>Planctomycetota</taxon>
        <taxon>Planctomycetia</taxon>
        <taxon>Pirellulales</taxon>
        <taxon>Lacipirellulaceae</taxon>
        <taxon>Aeoliella</taxon>
    </lineage>
</organism>